<dbReference type="FunFam" id="1.10.287.130:FF:000145">
    <property type="entry name" value="Sensory transduction histidine kinase"/>
    <property type="match status" value="1"/>
</dbReference>
<comment type="subcellular location">
    <subcellularLocation>
        <location evidence="2">Cell membrane</location>
    </subcellularLocation>
</comment>
<evidence type="ECO:0000256" key="9">
    <source>
        <dbReference type="ARBA" id="ARBA00022840"/>
    </source>
</evidence>
<feature type="domain" description="PAS" evidence="16">
    <location>
        <begin position="300"/>
        <end position="371"/>
    </location>
</feature>
<keyword evidence="5 12" id="KW-0597">Phosphoprotein</keyword>
<evidence type="ECO:0000256" key="6">
    <source>
        <dbReference type="ARBA" id="ARBA00022679"/>
    </source>
</evidence>
<dbReference type="PROSITE" id="PS50113">
    <property type="entry name" value="PAC"/>
    <property type="match status" value="5"/>
</dbReference>
<evidence type="ECO:0000256" key="2">
    <source>
        <dbReference type="ARBA" id="ARBA00004236"/>
    </source>
</evidence>
<evidence type="ECO:0000259" key="15">
    <source>
        <dbReference type="PROSITE" id="PS50110"/>
    </source>
</evidence>
<dbReference type="PROSITE" id="PS50109">
    <property type="entry name" value="HIS_KIN"/>
    <property type="match status" value="1"/>
</dbReference>
<evidence type="ECO:0000256" key="4">
    <source>
        <dbReference type="ARBA" id="ARBA00022475"/>
    </source>
</evidence>
<dbReference type="PROSITE" id="PS50112">
    <property type="entry name" value="PAS"/>
    <property type="match status" value="5"/>
</dbReference>
<keyword evidence="11" id="KW-0472">Membrane</keyword>
<dbReference type="Pfam" id="PF02518">
    <property type="entry name" value="HATPase_c"/>
    <property type="match status" value="1"/>
</dbReference>
<evidence type="ECO:0000256" key="11">
    <source>
        <dbReference type="ARBA" id="ARBA00023136"/>
    </source>
</evidence>
<dbReference type="PANTHER" id="PTHR43047:SF63">
    <property type="entry name" value="HISTIDINE KINASE"/>
    <property type="match status" value="1"/>
</dbReference>
<keyword evidence="6" id="KW-0808">Transferase</keyword>
<dbReference type="InterPro" id="IPR005467">
    <property type="entry name" value="His_kinase_dom"/>
</dbReference>
<keyword evidence="8" id="KW-0418">Kinase</keyword>
<feature type="region of interest" description="Disordered" evidence="13">
    <location>
        <begin position="1"/>
        <end position="28"/>
    </location>
</feature>
<feature type="domain" description="PAS" evidence="16">
    <location>
        <begin position="868"/>
        <end position="939"/>
    </location>
</feature>
<dbReference type="Pfam" id="PF00072">
    <property type="entry name" value="Response_reg"/>
    <property type="match status" value="1"/>
</dbReference>
<feature type="compositionally biased region" description="Low complexity" evidence="13">
    <location>
        <begin position="1"/>
        <end position="17"/>
    </location>
</feature>
<name>A0A951UKQ8_9CYAN</name>
<dbReference type="InterPro" id="IPR003661">
    <property type="entry name" value="HisK_dim/P_dom"/>
</dbReference>
<dbReference type="SUPFAM" id="SSF47384">
    <property type="entry name" value="Homodimeric domain of signal transducing histidine kinase"/>
    <property type="match status" value="1"/>
</dbReference>
<dbReference type="Pfam" id="PF00512">
    <property type="entry name" value="HisKA"/>
    <property type="match status" value="1"/>
</dbReference>
<dbReference type="Pfam" id="PF08447">
    <property type="entry name" value="PAS_3"/>
    <property type="match status" value="3"/>
</dbReference>
<feature type="domain" description="Response regulatory" evidence="15">
    <location>
        <begin position="1406"/>
        <end position="1528"/>
    </location>
</feature>
<dbReference type="InterPro" id="IPR036097">
    <property type="entry name" value="HisK_dim/P_sf"/>
</dbReference>
<dbReference type="InterPro" id="IPR013656">
    <property type="entry name" value="PAS_4"/>
</dbReference>
<dbReference type="NCBIfam" id="TIGR00229">
    <property type="entry name" value="sensory_box"/>
    <property type="match status" value="6"/>
</dbReference>
<feature type="domain" description="PAC" evidence="17">
    <location>
        <begin position="816"/>
        <end position="867"/>
    </location>
</feature>
<dbReference type="Gene3D" id="1.10.287.130">
    <property type="match status" value="1"/>
</dbReference>
<dbReference type="InterPro" id="IPR036890">
    <property type="entry name" value="HATPase_C_sf"/>
</dbReference>
<evidence type="ECO:0000256" key="13">
    <source>
        <dbReference type="SAM" id="MobiDB-lite"/>
    </source>
</evidence>
<evidence type="ECO:0000256" key="3">
    <source>
        <dbReference type="ARBA" id="ARBA00012438"/>
    </source>
</evidence>
<dbReference type="Gene3D" id="3.30.450.40">
    <property type="match status" value="1"/>
</dbReference>
<evidence type="ECO:0000313" key="19">
    <source>
        <dbReference type="Proteomes" id="UP000757435"/>
    </source>
</evidence>
<dbReference type="Gene3D" id="3.30.450.20">
    <property type="entry name" value="PAS domain"/>
    <property type="match status" value="6"/>
</dbReference>
<dbReference type="CDD" id="cd16922">
    <property type="entry name" value="HATPase_EvgS-ArcB-TorS-like"/>
    <property type="match status" value="1"/>
</dbReference>
<dbReference type="GO" id="GO:0005886">
    <property type="term" value="C:plasma membrane"/>
    <property type="evidence" value="ECO:0007669"/>
    <property type="project" value="UniProtKB-SubCell"/>
</dbReference>
<feature type="domain" description="Histidine kinase" evidence="14">
    <location>
        <begin position="1158"/>
        <end position="1378"/>
    </location>
</feature>
<dbReference type="PRINTS" id="PR00344">
    <property type="entry name" value="BCTRLSENSOR"/>
</dbReference>
<evidence type="ECO:0000256" key="7">
    <source>
        <dbReference type="ARBA" id="ARBA00022741"/>
    </source>
</evidence>
<dbReference type="SUPFAM" id="SSF55781">
    <property type="entry name" value="GAF domain-like"/>
    <property type="match status" value="1"/>
</dbReference>
<feature type="domain" description="PAS" evidence="16">
    <location>
        <begin position="609"/>
        <end position="651"/>
    </location>
</feature>
<dbReference type="SUPFAM" id="SSF55785">
    <property type="entry name" value="PYP-like sensor domain (PAS domain)"/>
    <property type="match status" value="6"/>
</dbReference>
<evidence type="ECO:0000256" key="10">
    <source>
        <dbReference type="ARBA" id="ARBA00023012"/>
    </source>
</evidence>
<dbReference type="InterPro" id="IPR003594">
    <property type="entry name" value="HATPase_dom"/>
</dbReference>
<evidence type="ECO:0000256" key="1">
    <source>
        <dbReference type="ARBA" id="ARBA00000085"/>
    </source>
</evidence>
<dbReference type="GO" id="GO:0009927">
    <property type="term" value="F:histidine phosphotransfer kinase activity"/>
    <property type="evidence" value="ECO:0007669"/>
    <property type="project" value="TreeGrafter"/>
</dbReference>
<comment type="catalytic activity">
    <reaction evidence="1">
        <text>ATP + protein L-histidine = ADP + protein N-phospho-L-histidine.</text>
        <dbReference type="EC" id="2.7.13.3"/>
    </reaction>
</comment>
<keyword evidence="10" id="KW-0902">Two-component regulatory system</keyword>
<dbReference type="PROSITE" id="PS50110">
    <property type="entry name" value="RESPONSE_REGULATORY"/>
    <property type="match status" value="1"/>
</dbReference>
<dbReference type="InterPro" id="IPR000700">
    <property type="entry name" value="PAS-assoc_C"/>
</dbReference>
<dbReference type="GO" id="GO:0005524">
    <property type="term" value="F:ATP binding"/>
    <property type="evidence" value="ECO:0007669"/>
    <property type="project" value="UniProtKB-KW"/>
</dbReference>
<dbReference type="CDD" id="cd00082">
    <property type="entry name" value="HisKA"/>
    <property type="match status" value="1"/>
</dbReference>
<dbReference type="InterPro" id="IPR004358">
    <property type="entry name" value="Sig_transdc_His_kin-like_C"/>
</dbReference>
<dbReference type="EC" id="2.7.13.3" evidence="3"/>
<dbReference type="Gene3D" id="3.40.50.2300">
    <property type="match status" value="1"/>
</dbReference>
<dbReference type="SMART" id="SM00448">
    <property type="entry name" value="REC"/>
    <property type="match status" value="1"/>
</dbReference>
<dbReference type="Proteomes" id="UP000757435">
    <property type="component" value="Unassembled WGS sequence"/>
</dbReference>
<evidence type="ECO:0000259" key="14">
    <source>
        <dbReference type="PROSITE" id="PS50109"/>
    </source>
</evidence>
<keyword evidence="7" id="KW-0547">Nucleotide-binding</keyword>
<feature type="domain" description="PAS" evidence="16">
    <location>
        <begin position="1003"/>
        <end position="1079"/>
    </location>
</feature>
<dbReference type="SMART" id="SM00086">
    <property type="entry name" value="PAC"/>
    <property type="match status" value="4"/>
</dbReference>
<keyword evidence="9" id="KW-0067">ATP-binding</keyword>
<organism evidence="18 19">
    <name type="scientific">Drouetiella hepatica Uher 2000/2452</name>
    <dbReference type="NCBI Taxonomy" id="904376"/>
    <lineage>
        <taxon>Bacteria</taxon>
        <taxon>Bacillati</taxon>
        <taxon>Cyanobacteriota</taxon>
        <taxon>Cyanophyceae</taxon>
        <taxon>Oculatellales</taxon>
        <taxon>Oculatellaceae</taxon>
        <taxon>Drouetiella</taxon>
    </lineage>
</organism>
<dbReference type="SMART" id="SM00388">
    <property type="entry name" value="HisKA"/>
    <property type="match status" value="1"/>
</dbReference>
<dbReference type="FunFam" id="3.30.565.10:FF:000023">
    <property type="entry name" value="PAS domain-containing sensor histidine kinase"/>
    <property type="match status" value="1"/>
</dbReference>
<evidence type="ECO:0000313" key="18">
    <source>
        <dbReference type="EMBL" id="MBW4657157.1"/>
    </source>
</evidence>
<feature type="domain" description="PAC" evidence="17">
    <location>
        <begin position="688"/>
        <end position="741"/>
    </location>
</feature>
<dbReference type="InterPro" id="IPR011006">
    <property type="entry name" value="CheY-like_superfamily"/>
</dbReference>
<feature type="domain" description="PAC" evidence="17">
    <location>
        <begin position="943"/>
        <end position="995"/>
    </location>
</feature>
<protein>
    <recommendedName>
        <fullName evidence="3">histidine kinase</fullName>
        <ecNumber evidence="3">2.7.13.3</ecNumber>
    </recommendedName>
</protein>
<dbReference type="SUPFAM" id="SSF55874">
    <property type="entry name" value="ATPase domain of HSP90 chaperone/DNA topoisomerase II/histidine kinase"/>
    <property type="match status" value="1"/>
</dbReference>
<dbReference type="CDD" id="cd00130">
    <property type="entry name" value="PAS"/>
    <property type="match status" value="5"/>
</dbReference>
<dbReference type="PANTHER" id="PTHR43047">
    <property type="entry name" value="TWO-COMPONENT HISTIDINE PROTEIN KINASE"/>
    <property type="match status" value="1"/>
</dbReference>
<feature type="domain" description="PAC" evidence="17">
    <location>
        <begin position="240"/>
        <end position="292"/>
    </location>
</feature>
<dbReference type="Gene3D" id="2.10.70.100">
    <property type="match status" value="1"/>
</dbReference>
<keyword evidence="4" id="KW-1003">Cell membrane</keyword>
<sequence length="1533" mass="171706">MADPATDSATDSATDDPATMHDTAEPSGLHPLQTILSPAFNQAAFNQMKLALAHIQDAIAWVNPQGQIEWCNPAFDRLPQLAIDRILSAAQSSALGVNSKAFSECHEIHQEIRLTDCCFWLKMIHADGTMLVIRSQKASHDDCSPPTHLPPELLLPNPPEELLQPEARLQLTLDYTNVGSWIWDITSGRVALDKNAERLLGLVSGTYQPVYKAWRDCVYPEDIEGVEQSMTRSLATASDINVEYRAVYSDGSLHWLGSRGRGVRNQAGEWVQVMGLIIDITDRKQIELALAASQAQLQQQQEFLRQVIDTNPNLLFVKDAKGKYVLANQAIADFHNLPIEELLAKALEDFCSDPERAALFRQQNQWVIDHQQGMFIAEEQVDSGQHQGIEWLQWQKQPIWLPDRQEYGVLGIGVNISDRKRTEAALKTILQGTAFVTGEDFFLMLVQSLVSALGVYHVGIAELKDAQTLDMLAWWSDDQFQPKVSYSLPKVPPCVQSIDQGIYVCSRQVRAVFPNVEILERAEAESYLGVAMYNTAGIPIGVLCILDTKPIADIARTEALMRIFAARAATELERQRSTTVLDQINQELKTRVAQRTQELAQFQTELQKQARLLQAVLDNVGDGLIVADLEGRFLVFNPAAERILGIGAEAIPPEAWVAHYGVYISDRLTLCPFDQLPLIRAIRGEAADNVEIFIRNSQKPEGVWIDTTIRPFYDQTEQIAGGIVAFRDVTQKKAIDEALRQREQEFRTLVENSPDLIIRFDRQNRYRYVNPRMEQETGILAAEFIGKTPSELGFPELLTTCWTETIERTLATSVEQALEYEIDLLIGKQADLARFIPEFDSEGRVQSVLVVVRHITDLKRAEASLRESETRLRAIFENAPLAIGLVDIHTHRHVHYNAAHSTLFGYGDDEIADLTVETITHPDDIDADLQQVQRLVTGEIVDFKMQKRYIRKNGELLWGNLTCALIRDAKGEPIYLMGMVENINDRKQTEHKLLAVQEQLFITQERLHHLLSSSPGIIYAATPGAPNQPQTLTFISTNVMQILGYESQECLENDFWLKGIHPDDRSVFTTAEQEMLHQGYATCEYRFRHKNGSYRWLYDQTKLVQDEWGNPLERIGSWMDISDRKAAEAQLYHTNAQLAQTNAELARATRLKDEFLANMSHELRTPLNSILGLSEVMQEGAFGTLTDKQRQFLIIIQSSGKHLLALINDVLDLAKIEAGMLDLLIAETSIHSLCEVSLTMIQQQAHQKNISLVCLTEDLGTLQVDERRMRQVLLNLLSNAVKFTPEGGRVTLEVEGDPTQNSLSFSITDTGIGIAPEDISKLFQTFVQLDSSLSRHYEGTGLGLVLVKQIVELHGGQITVSSEVGRGSCFRVTLPWKTPQSPSSWSGAVCLEDLPEPQLILVTEPRILLAEDDLDGVATLTDYLQMRGFQMILAHDSAEAVQKAIAQSPHLVLIDVQMLGAADSQAAEIDGLEAIRQIRSHLKQVPIIALTSLALPGEQEKCHLAGANDYLVKPVRLKQLVELIQRYLEPALS</sequence>
<gene>
    <name evidence="18" type="ORF">KME15_00650</name>
</gene>
<dbReference type="SUPFAM" id="SSF52172">
    <property type="entry name" value="CheY-like"/>
    <property type="match status" value="1"/>
</dbReference>
<dbReference type="InterPro" id="IPR001610">
    <property type="entry name" value="PAC"/>
</dbReference>
<dbReference type="SMART" id="SM00091">
    <property type="entry name" value="PAS"/>
    <property type="match status" value="7"/>
</dbReference>
<feature type="domain" description="PAS" evidence="16">
    <location>
        <begin position="742"/>
        <end position="817"/>
    </location>
</feature>
<reference evidence="18" key="2">
    <citation type="journal article" date="2022" name="Microbiol. Resour. Announc.">
        <title>Metagenome Sequencing to Explore Phylogenomics of Terrestrial Cyanobacteria.</title>
        <authorList>
            <person name="Ward R.D."/>
            <person name="Stajich J.E."/>
            <person name="Johansen J.R."/>
            <person name="Huntemann M."/>
            <person name="Clum A."/>
            <person name="Foster B."/>
            <person name="Foster B."/>
            <person name="Roux S."/>
            <person name="Palaniappan K."/>
            <person name="Varghese N."/>
            <person name="Mukherjee S."/>
            <person name="Reddy T.B.K."/>
            <person name="Daum C."/>
            <person name="Copeland A."/>
            <person name="Chen I.A."/>
            <person name="Ivanova N.N."/>
            <person name="Kyrpides N.C."/>
            <person name="Shapiro N."/>
            <person name="Eloe-Fadrosh E.A."/>
            <person name="Pietrasiak N."/>
        </authorList>
    </citation>
    <scope>NUCLEOTIDE SEQUENCE</scope>
    <source>
        <strain evidence="18">UHER 2000/2452</strain>
    </source>
</reference>
<dbReference type="InterPro" id="IPR029016">
    <property type="entry name" value="GAF-like_dom_sf"/>
</dbReference>
<dbReference type="InterPro" id="IPR035965">
    <property type="entry name" value="PAS-like_dom_sf"/>
</dbReference>
<dbReference type="GO" id="GO:0000155">
    <property type="term" value="F:phosphorelay sensor kinase activity"/>
    <property type="evidence" value="ECO:0007669"/>
    <property type="project" value="InterPro"/>
</dbReference>
<feature type="modified residue" description="4-aspartylphosphate" evidence="12">
    <location>
        <position position="1455"/>
    </location>
</feature>
<reference evidence="18" key="1">
    <citation type="submission" date="2021-05" db="EMBL/GenBank/DDBJ databases">
        <authorList>
            <person name="Pietrasiak N."/>
            <person name="Ward R."/>
            <person name="Stajich J.E."/>
            <person name="Kurbessoian T."/>
        </authorList>
    </citation>
    <scope>NUCLEOTIDE SEQUENCE</scope>
    <source>
        <strain evidence="18">UHER 2000/2452</strain>
    </source>
</reference>
<evidence type="ECO:0000256" key="8">
    <source>
        <dbReference type="ARBA" id="ARBA00022777"/>
    </source>
</evidence>
<dbReference type="CDD" id="cd17546">
    <property type="entry name" value="REC_hyHK_CKI1_RcsC-like"/>
    <property type="match status" value="1"/>
</dbReference>
<evidence type="ECO:0000256" key="12">
    <source>
        <dbReference type="PROSITE-ProRule" id="PRU00169"/>
    </source>
</evidence>
<dbReference type="EMBL" id="JAHHHD010000001">
    <property type="protein sequence ID" value="MBW4657157.1"/>
    <property type="molecule type" value="Genomic_DNA"/>
</dbReference>
<evidence type="ECO:0000259" key="17">
    <source>
        <dbReference type="PROSITE" id="PS50113"/>
    </source>
</evidence>
<dbReference type="SMART" id="SM00387">
    <property type="entry name" value="HATPase_c"/>
    <property type="match status" value="1"/>
</dbReference>
<accession>A0A951UKQ8</accession>
<evidence type="ECO:0000256" key="5">
    <source>
        <dbReference type="ARBA" id="ARBA00022553"/>
    </source>
</evidence>
<comment type="caution">
    <text evidence="18">The sequence shown here is derived from an EMBL/GenBank/DDBJ whole genome shotgun (WGS) entry which is preliminary data.</text>
</comment>
<dbReference type="Pfam" id="PF08448">
    <property type="entry name" value="PAS_4"/>
    <property type="match status" value="3"/>
</dbReference>
<evidence type="ECO:0000259" key="16">
    <source>
        <dbReference type="PROSITE" id="PS50112"/>
    </source>
</evidence>
<feature type="domain" description="PAC" evidence="17">
    <location>
        <begin position="1081"/>
        <end position="1133"/>
    </location>
</feature>
<dbReference type="InterPro" id="IPR000014">
    <property type="entry name" value="PAS"/>
</dbReference>
<proteinExistence type="predicted"/>
<dbReference type="InterPro" id="IPR013655">
    <property type="entry name" value="PAS_fold_3"/>
</dbReference>
<dbReference type="Gene3D" id="3.30.565.10">
    <property type="entry name" value="Histidine kinase-like ATPase, C-terminal domain"/>
    <property type="match status" value="1"/>
</dbReference>
<dbReference type="InterPro" id="IPR001789">
    <property type="entry name" value="Sig_transdc_resp-reg_receiver"/>
</dbReference>